<keyword evidence="6" id="KW-0862">Zinc</keyword>
<proteinExistence type="inferred from homology"/>
<evidence type="ECO:0000256" key="2">
    <source>
        <dbReference type="ARBA" id="ARBA00006991"/>
    </source>
</evidence>
<dbReference type="FunFam" id="3.30.160.60:FF:000646">
    <property type="entry name" value="Myeloid zinc finger 1"/>
    <property type="match status" value="1"/>
</dbReference>
<keyword evidence="4" id="KW-0677">Repeat</keyword>
<dbReference type="SMART" id="SM00355">
    <property type="entry name" value="ZnF_C2H2"/>
    <property type="match status" value="3"/>
</dbReference>
<sequence>MASALAVDSCVDFSAWLKAQGVNAEVARAMDSELGIRDYGVLRACVGDGHVRAELLAAARDRLPFGFYAVLRRVVHSLHLPEAEGPRSETALGDLLDVLVVLFGGLGRELLLSAQKLGELDGGRTTPQAARLKSTTMEDNRGEVDERELSINCAEFGNFEPPTSAQDFEAPDWTNPAAGEDDALTSPMDCANANHLWNRIKLEQVEAVSSYESLRAMGAEKPFPCEACGRSFASPADLKKHAVVHASGRWPHLCDACGKCFSKASHLTRHRRTHTGERPYECDLCGKAFSQVPNLKRHRRTHGGEPPVAACADYDGGFSPSPQLVAHRRLKHGKGGTPSPPLPSASYGDGSRED</sequence>
<dbReference type="GO" id="GO:0000981">
    <property type="term" value="F:DNA-binding transcription factor activity, RNA polymerase II-specific"/>
    <property type="evidence" value="ECO:0007669"/>
    <property type="project" value="TreeGrafter"/>
</dbReference>
<gene>
    <name evidence="15" type="primary">LOC116947126</name>
</gene>
<comment type="subcellular location">
    <subcellularLocation>
        <location evidence="1">Nucleus</location>
    </subcellularLocation>
</comment>
<keyword evidence="10" id="KW-0539">Nucleus</keyword>
<keyword evidence="3" id="KW-0479">Metal-binding</keyword>
<evidence type="ECO:0000256" key="1">
    <source>
        <dbReference type="ARBA" id="ARBA00004123"/>
    </source>
</evidence>
<feature type="domain" description="C2H2-type" evidence="13">
    <location>
        <begin position="252"/>
        <end position="279"/>
    </location>
</feature>
<dbReference type="Proteomes" id="UP001318040">
    <property type="component" value="Chromosome 29"/>
</dbReference>
<dbReference type="PANTHER" id="PTHR24394">
    <property type="entry name" value="ZINC FINGER PROTEIN"/>
    <property type="match status" value="1"/>
</dbReference>
<keyword evidence="5 11" id="KW-0863">Zinc-finger</keyword>
<evidence type="ECO:0000256" key="8">
    <source>
        <dbReference type="ARBA" id="ARBA00023125"/>
    </source>
</evidence>
<dbReference type="RefSeq" id="XP_032818441.1">
    <property type="nucleotide sequence ID" value="XM_032962550.1"/>
</dbReference>
<keyword evidence="8" id="KW-0238">DNA-binding</keyword>
<name>A0AAJ7TI65_PETMA</name>
<keyword evidence="9" id="KW-0804">Transcription</keyword>
<evidence type="ECO:0000256" key="11">
    <source>
        <dbReference type="PROSITE-ProRule" id="PRU00042"/>
    </source>
</evidence>
<evidence type="ECO:0000256" key="6">
    <source>
        <dbReference type="ARBA" id="ARBA00022833"/>
    </source>
</evidence>
<evidence type="ECO:0000256" key="10">
    <source>
        <dbReference type="ARBA" id="ARBA00023242"/>
    </source>
</evidence>
<dbReference type="InterPro" id="IPR036236">
    <property type="entry name" value="Znf_C2H2_sf"/>
</dbReference>
<dbReference type="InterPro" id="IPR013087">
    <property type="entry name" value="Znf_C2H2_type"/>
</dbReference>
<dbReference type="FunFam" id="3.30.160.60:FF:000744">
    <property type="entry name" value="zinc finger E-box-binding homeobox 1"/>
    <property type="match status" value="1"/>
</dbReference>
<evidence type="ECO:0000256" key="3">
    <source>
        <dbReference type="ARBA" id="ARBA00022723"/>
    </source>
</evidence>
<feature type="region of interest" description="Disordered" evidence="12">
    <location>
        <begin position="322"/>
        <end position="354"/>
    </location>
</feature>
<dbReference type="KEGG" id="pmrn:116947126"/>
<reference evidence="15" key="1">
    <citation type="submission" date="2025-08" db="UniProtKB">
        <authorList>
            <consortium name="RefSeq"/>
        </authorList>
    </citation>
    <scope>IDENTIFICATION</scope>
    <source>
        <tissue evidence="15">Sperm</tissue>
    </source>
</reference>
<comment type="similarity">
    <text evidence="2">Belongs to the krueppel C2H2-type zinc-finger protein family.</text>
</comment>
<evidence type="ECO:0000256" key="9">
    <source>
        <dbReference type="ARBA" id="ARBA00023163"/>
    </source>
</evidence>
<dbReference type="PANTHER" id="PTHR24394:SF48">
    <property type="entry name" value="ZINC FINGER PROTEIN 771"/>
    <property type="match status" value="1"/>
</dbReference>
<feature type="domain" description="C2H2-type" evidence="13">
    <location>
        <begin position="280"/>
        <end position="307"/>
    </location>
</feature>
<dbReference type="FunFam" id="3.30.160.60:FF:002737">
    <property type="entry name" value="AGAP008430-PA"/>
    <property type="match status" value="1"/>
</dbReference>
<feature type="domain" description="C2H2-type" evidence="13">
    <location>
        <begin position="223"/>
        <end position="250"/>
    </location>
</feature>
<evidence type="ECO:0000256" key="12">
    <source>
        <dbReference type="SAM" id="MobiDB-lite"/>
    </source>
</evidence>
<evidence type="ECO:0000256" key="7">
    <source>
        <dbReference type="ARBA" id="ARBA00023015"/>
    </source>
</evidence>
<dbReference type="AlphaFoldDB" id="A0AAJ7TI65"/>
<accession>A0AAJ7TI65</accession>
<dbReference type="GO" id="GO:0005634">
    <property type="term" value="C:nucleus"/>
    <property type="evidence" value="ECO:0007669"/>
    <property type="project" value="UniProtKB-SubCell"/>
</dbReference>
<protein>
    <submittedName>
        <fullName evidence="15">Zinc finger protein 397-like isoform X1</fullName>
    </submittedName>
</protein>
<dbReference type="GO" id="GO:0008270">
    <property type="term" value="F:zinc ion binding"/>
    <property type="evidence" value="ECO:0007669"/>
    <property type="project" value="UniProtKB-KW"/>
</dbReference>
<dbReference type="Pfam" id="PF00096">
    <property type="entry name" value="zf-C2H2"/>
    <property type="match status" value="3"/>
</dbReference>
<evidence type="ECO:0000256" key="5">
    <source>
        <dbReference type="ARBA" id="ARBA00022771"/>
    </source>
</evidence>
<dbReference type="SUPFAM" id="SSF57667">
    <property type="entry name" value="beta-beta-alpha zinc fingers"/>
    <property type="match status" value="2"/>
</dbReference>
<evidence type="ECO:0000259" key="13">
    <source>
        <dbReference type="PROSITE" id="PS50157"/>
    </source>
</evidence>
<dbReference type="PROSITE" id="PS50157">
    <property type="entry name" value="ZINC_FINGER_C2H2_2"/>
    <property type="match status" value="3"/>
</dbReference>
<keyword evidence="14" id="KW-1185">Reference proteome</keyword>
<evidence type="ECO:0000256" key="4">
    <source>
        <dbReference type="ARBA" id="ARBA00022737"/>
    </source>
</evidence>
<dbReference type="GO" id="GO:0003677">
    <property type="term" value="F:DNA binding"/>
    <property type="evidence" value="ECO:0007669"/>
    <property type="project" value="UniProtKB-KW"/>
</dbReference>
<dbReference type="Gene3D" id="3.30.160.60">
    <property type="entry name" value="Classic Zinc Finger"/>
    <property type="match status" value="3"/>
</dbReference>
<keyword evidence="7" id="KW-0805">Transcription regulation</keyword>
<organism evidence="14 15">
    <name type="scientific">Petromyzon marinus</name>
    <name type="common">Sea lamprey</name>
    <dbReference type="NCBI Taxonomy" id="7757"/>
    <lineage>
        <taxon>Eukaryota</taxon>
        <taxon>Metazoa</taxon>
        <taxon>Chordata</taxon>
        <taxon>Craniata</taxon>
        <taxon>Vertebrata</taxon>
        <taxon>Cyclostomata</taxon>
        <taxon>Hyperoartia</taxon>
        <taxon>Petromyzontiformes</taxon>
        <taxon>Petromyzontidae</taxon>
        <taxon>Petromyzon</taxon>
    </lineage>
</organism>
<dbReference type="PROSITE" id="PS00028">
    <property type="entry name" value="ZINC_FINGER_C2H2_1"/>
    <property type="match status" value="3"/>
</dbReference>
<evidence type="ECO:0000313" key="15">
    <source>
        <dbReference type="RefSeq" id="XP_032818441.1"/>
    </source>
</evidence>
<evidence type="ECO:0000313" key="14">
    <source>
        <dbReference type="Proteomes" id="UP001318040"/>
    </source>
</evidence>